<feature type="compositionally biased region" description="Basic and acidic residues" evidence="2">
    <location>
        <begin position="401"/>
        <end position="415"/>
    </location>
</feature>
<protein>
    <recommendedName>
        <fullName evidence="3">C2H2-type domain-containing protein</fullName>
    </recommendedName>
</protein>
<evidence type="ECO:0000313" key="4">
    <source>
        <dbReference type="EMBL" id="KAK1759258.1"/>
    </source>
</evidence>
<dbReference type="Proteomes" id="UP001239445">
    <property type="component" value="Unassembled WGS sequence"/>
</dbReference>
<keyword evidence="1" id="KW-0479">Metal-binding</keyword>
<reference evidence="4" key="1">
    <citation type="submission" date="2023-06" db="EMBL/GenBank/DDBJ databases">
        <title>Genome-scale phylogeny and comparative genomics of the fungal order Sordariales.</title>
        <authorList>
            <consortium name="Lawrence Berkeley National Laboratory"/>
            <person name="Hensen N."/>
            <person name="Bonometti L."/>
            <person name="Westerberg I."/>
            <person name="Brannstrom I.O."/>
            <person name="Guillou S."/>
            <person name="Cros-Aarteil S."/>
            <person name="Calhoun S."/>
            <person name="Haridas S."/>
            <person name="Kuo A."/>
            <person name="Mondo S."/>
            <person name="Pangilinan J."/>
            <person name="Riley R."/>
            <person name="Labutti K."/>
            <person name="Andreopoulos B."/>
            <person name="Lipzen A."/>
            <person name="Chen C."/>
            <person name="Yanf M."/>
            <person name="Daum C."/>
            <person name="Ng V."/>
            <person name="Clum A."/>
            <person name="Steindorff A."/>
            <person name="Ohm R."/>
            <person name="Martin F."/>
            <person name="Silar P."/>
            <person name="Natvig D."/>
            <person name="Lalanne C."/>
            <person name="Gautier V."/>
            <person name="Ament-Velasquez S.L."/>
            <person name="Kruys A."/>
            <person name="Hutchinson M.I."/>
            <person name="Powell A.J."/>
            <person name="Barry K."/>
            <person name="Miller A.N."/>
            <person name="Grigoriev I.V."/>
            <person name="Debuchy R."/>
            <person name="Gladieux P."/>
            <person name="Thoren M.H."/>
            <person name="Johannesson H."/>
        </authorList>
    </citation>
    <scope>NUCLEOTIDE SEQUENCE</scope>
    <source>
        <strain evidence="4">PSN4</strain>
    </source>
</reference>
<evidence type="ECO:0000256" key="1">
    <source>
        <dbReference type="PROSITE-ProRule" id="PRU00042"/>
    </source>
</evidence>
<evidence type="ECO:0000256" key="2">
    <source>
        <dbReference type="SAM" id="MobiDB-lite"/>
    </source>
</evidence>
<gene>
    <name evidence="4" type="ORF">QBC47DRAFT_398073</name>
</gene>
<evidence type="ECO:0000259" key="3">
    <source>
        <dbReference type="PROSITE" id="PS50157"/>
    </source>
</evidence>
<dbReference type="PROSITE" id="PS50157">
    <property type="entry name" value="ZINC_FINGER_C2H2_2"/>
    <property type="match status" value="1"/>
</dbReference>
<feature type="compositionally biased region" description="Polar residues" evidence="2">
    <location>
        <begin position="447"/>
        <end position="459"/>
    </location>
</feature>
<sequence>MSTTDPIRQLRAHFQLPDIILFLRIATPLLNEQGRACLPYLESELNANPSAARLSISTLSSSRSARSLASTFDRSSSGMGFSETSSVHSNFMLDDGLPGPQHALVASNQRKYKQPPGHRVGKPAHKTSATSSPILSPRKPSFECPFCWELKIPTSISRKADLKRHFKQFHQNNVQWICQERGCSRAFDWKSAFEAHLKESHGNTQHPSDSHQVKLCPQVVFACGFSNCRLVFEATTDEDAEKKASEYFNHVANHFDDNLTHRNWSFSVRIRNLMRQAAVEPHWKDRKKGTQDPVWQPHTSSVVRKILETRHFTDIPLLVQWVVNLGSFAFSQPHSPLPKLPAELRLPIKENCTLVVDGHGPLVRQNSHRHMSIDQAAPPQRPERAEVEPAPPVPESIPEVVPEKVPEPIPKREPDVDPEPELEPEPEPEPAEPEQQVIEHQQHHQQNMVDPTSNNSMSLPMTTFDSSEPTGGYTTFNDTLMMDTHHQMSMATAAAAAAAAATIVGMPSFVDSQPGITHWLGMTETPPLPMHNLDTIMSYSSQGFGGAGGDFRPTTPGHNQQHQQHHHHHQHHHPGLLGGHHDGFGNIIGQQTQQQSTIAPVDLEMGDCPYDTDVKHF</sequence>
<dbReference type="Gene3D" id="3.30.160.60">
    <property type="entry name" value="Classic Zinc Finger"/>
    <property type="match status" value="1"/>
</dbReference>
<keyword evidence="1" id="KW-0862">Zinc</keyword>
<feature type="compositionally biased region" description="Acidic residues" evidence="2">
    <location>
        <begin position="416"/>
        <end position="432"/>
    </location>
</feature>
<feature type="region of interest" description="Disordered" evidence="2">
    <location>
        <begin position="112"/>
        <end position="135"/>
    </location>
</feature>
<accession>A0AAJ0BL88</accession>
<evidence type="ECO:0000313" key="5">
    <source>
        <dbReference type="Proteomes" id="UP001239445"/>
    </source>
</evidence>
<feature type="compositionally biased region" description="Basic residues" evidence="2">
    <location>
        <begin position="563"/>
        <end position="574"/>
    </location>
</feature>
<proteinExistence type="predicted"/>
<keyword evidence="5" id="KW-1185">Reference proteome</keyword>
<keyword evidence="1" id="KW-0863">Zinc-finger</keyword>
<dbReference type="PROSITE" id="PS00028">
    <property type="entry name" value="ZINC_FINGER_C2H2_1"/>
    <property type="match status" value="1"/>
</dbReference>
<dbReference type="EMBL" id="MU839828">
    <property type="protein sequence ID" value="KAK1759258.1"/>
    <property type="molecule type" value="Genomic_DNA"/>
</dbReference>
<dbReference type="GO" id="GO:0008270">
    <property type="term" value="F:zinc ion binding"/>
    <property type="evidence" value="ECO:0007669"/>
    <property type="project" value="UniProtKB-KW"/>
</dbReference>
<dbReference type="AlphaFoldDB" id="A0AAJ0BL88"/>
<name>A0AAJ0BL88_9PEZI</name>
<organism evidence="4 5">
    <name type="scientific">Echria macrotheca</name>
    <dbReference type="NCBI Taxonomy" id="438768"/>
    <lineage>
        <taxon>Eukaryota</taxon>
        <taxon>Fungi</taxon>
        <taxon>Dikarya</taxon>
        <taxon>Ascomycota</taxon>
        <taxon>Pezizomycotina</taxon>
        <taxon>Sordariomycetes</taxon>
        <taxon>Sordariomycetidae</taxon>
        <taxon>Sordariales</taxon>
        <taxon>Schizotheciaceae</taxon>
        <taxon>Echria</taxon>
    </lineage>
</organism>
<feature type="domain" description="C2H2-type" evidence="3">
    <location>
        <begin position="176"/>
        <end position="206"/>
    </location>
</feature>
<dbReference type="SMART" id="SM00355">
    <property type="entry name" value="ZnF_C2H2"/>
    <property type="match status" value="2"/>
</dbReference>
<feature type="region of interest" description="Disordered" evidence="2">
    <location>
        <begin position="552"/>
        <end position="595"/>
    </location>
</feature>
<feature type="region of interest" description="Disordered" evidence="2">
    <location>
        <begin position="365"/>
        <end position="459"/>
    </location>
</feature>
<comment type="caution">
    <text evidence="4">The sequence shown here is derived from an EMBL/GenBank/DDBJ whole genome shotgun (WGS) entry which is preliminary data.</text>
</comment>
<dbReference type="InterPro" id="IPR013087">
    <property type="entry name" value="Znf_C2H2_type"/>
</dbReference>